<dbReference type="STRING" id="307121.GA0070620_3026"/>
<sequence length="501" mass="55443">MTTNEAVLLVDWLNLSIHLKNQRLSFGSDLVGDLIKIARDECARHGSTELVRAHFVGERFAPSVEDAITNTLIARFHKTRTAKEQADLVLAVLAMDHIHAPGGAPGLFLLATGDQDFIPLVDRMIDARADVILVVASTRTLSPEYRRIAAQQNVRLLSLTDVLDIKPLPESDVDAAATRVLGLYRVCLEGGVLGGDQTRNIRMLTDWGLLQPGDQEVEHTACLQQFARVDSRKVAIPAKRETGNRPAVLRRTTLNFASSTVREVIEDADWVLRRTGNAARPPTIGDLGVGRFATDDGRRLARVIGAMKDVGWLLERSDGRFESRLEWSADGLLEPLWRVICEINRRAFADHTEGVSRDRLFQDLRSTPIASDIDRKGGKAAQAVIDYARRIGVIDAIPAGSDGYALAVIEAHPVAQSVTSALRTLGSLLRDRAGAAAPEHEVLALMRERDEHVGGQVLFGYDNRDRQRFLRVLRRSGLMERPSGNEPTVRLKRTPWLERIS</sequence>
<gene>
    <name evidence="2" type="ORF">GA0070620_3026</name>
</gene>
<dbReference type="GO" id="GO:0004540">
    <property type="term" value="F:RNA nuclease activity"/>
    <property type="evidence" value="ECO:0007669"/>
    <property type="project" value="InterPro"/>
</dbReference>
<evidence type="ECO:0000313" key="2">
    <source>
        <dbReference type="EMBL" id="SBV27507.1"/>
    </source>
</evidence>
<dbReference type="InterPro" id="IPR021139">
    <property type="entry name" value="NYN"/>
</dbReference>
<dbReference type="RefSeq" id="WP_377520908.1">
    <property type="nucleotide sequence ID" value="NZ_JBHRWG010000004.1"/>
</dbReference>
<evidence type="ECO:0000259" key="1">
    <source>
        <dbReference type="Pfam" id="PF01936"/>
    </source>
</evidence>
<dbReference type="AlphaFoldDB" id="A0A1C3N4K2"/>
<organism evidence="2 3">
    <name type="scientific">Micromonospora krabiensis</name>
    <dbReference type="NCBI Taxonomy" id="307121"/>
    <lineage>
        <taxon>Bacteria</taxon>
        <taxon>Bacillati</taxon>
        <taxon>Actinomycetota</taxon>
        <taxon>Actinomycetes</taxon>
        <taxon>Micromonosporales</taxon>
        <taxon>Micromonosporaceae</taxon>
        <taxon>Micromonospora</taxon>
    </lineage>
</organism>
<name>A0A1C3N4K2_9ACTN</name>
<evidence type="ECO:0000313" key="3">
    <source>
        <dbReference type="Proteomes" id="UP000199393"/>
    </source>
</evidence>
<dbReference type="PATRIC" id="fig|307121.4.peg.3094"/>
<keyword evidence="3" id="KW-1185">Reference proteome</keyword>
<accession>A0A1C3N4K2</accession>
<dbReference type="Proteomes" id="UP000199393">
    <property type="component" value="Chromosome I"/>
</dbReference>
<dbReference type="EMBL" id="LT598496">
    <property type="protein sequence ID" value="SBV27507.1"/>
    <property type="molecule type" value="Genomic_DNA"/>
</dbReference>
<dbReference type="Pfam" id="PF01936">
    <property type="entry name" value="NYN"/>
    <property type="match status" value="1"/>
</dbReference>
<feature type="domain" description="NYN" evidence="1">
    <location>
        <begin position="39"/>
        <end position="149"/>
    </location>
</feature>
<dbReference type="Gene3D" id="3.40.50.1010">
    <property type="entry name" value="5'-nuclease"/>
    <property type="match status" value="1"/>
</dbReference>
<proteinExistence type="predicted"/>
<protein>
    <submittedName>
        <fullName evidence="2">NYN domain-containing protein</fullName>
    </submittedName>
</protein>
<reference evidence="3" key="1">
    <citation type="submission" date="2016-06" db="EMBL/GenBank/DDBJ databases">
        <authorList>
            <person name="Varghese N."/>
        </authorList>
    </citation>
    <scope>NUCLEOTIDE SEQUENCE [LARGE SCALE GENOMIC DNA]</scope>
    <source>
        <strain evidence="3">DSM 45344</strain>
    </source>
</reference>